<dbReference type="Proteomes" id="UP000789595">
    <property type="component" value="Unassembled WGS sequence"/>
</dbReference>
<evidence type="ECO:0000313" key="3">
    <source>
        <dbReference type="Proteomes" id="UP000789595"/>
    </source>
</evidence>
<sequence length="573" mass="59814">MAANRQRTSSNAGEKALKALHVLRQSGVGTVQAARLDAVSKSLALSDPTDKSPDDVVGRLTLDAETARRLVDAIQTTPPPLSEAGFGPLRARNASKRACDAAYSLLEFARRGACDGASLLLEAGFVPAAVEAYHRAVSVALGGAADAPLTVEKIDAFMLAQSCADALEKVSYCTDPLFSGNPHALGTSRDAVCGEYASLGILSPISVVFAARGDSPQLASLREATFRLLRELFMGISDRSLVDASLVTALGACLGGGDEKAAASAVCALFSLVDLTGRASGQDLTDAALQAFCTPEMVGAIVDMLARGHAVACGHIIQLLVKSTPHARAFATRRVVGALLQVVSLDGAALAAYTEQLRGKEQFFRVAIHAGFPPAAGGPTWSANLGSPTDMEHRVSAAEQCVETLSAMLDAGLLSRALAADVIVPLVEKLRASCVNPTPGPNLYELRHVCLGVLEALAPRHANAIVAAGGVDVAVDLLKQLKLPGSTARPELTRAAARNVCAFLDPLIEAATPVDANRARLELKAFASRESPEFGTFCEYAGNSRGWFDRQLVAAPGGPPDWLQEALLQQQGN</sequence>
<dbReference type="Gene3D" id="1.25.10.10">
    <property type="entry name" value="Leucine-rich Repeat Variant"/>
    <property type="match status" value="1"/>
</dbReference>
<evidence type="ECO:0000313" key="2">
    <source>
        <dbReference type="EMBL" id="CAH0375521.1"/>
    </source>
</evidence>
<dbReference type="EMBL" id="CAKKNE010000005">
    <property type="protein sequence ID" value="CAH0375521.1"/>
    <property type="molecule type" value="Genomic_DNA"/>
</dbReference>
<accession>A0A7S4E4M9</accession>
<reference evidence="2" key="2">
    <citation type="submission" date="2021-11" db="EMBL/GenBank/DDBJ databases">
        <authorList>
            <consortium name="Genoscope - CEA"/>
            <person name="William W."/>
        </authorList>
    </citation>
    <scope>NUCLEOTIDE SEQUENCE</scope>
</reference>
<name>A0A7S4E4M9_9STRA</name>
<protein>
    <submittedName>
        <fullName evidence="1">Uncharacterized protein</fullName>
    </submittedName>
</protein>
<keyword evidence="3" id="KW-1185">Reference proteome</keyword>
<dbReference type="AlphaFoldDB" id="A0A7S4E4M9"/>
<dbReference type="InterPro" id="IPR011989">
    <property type="entry name" value="ARM-like"/>
</dbReference>
<evidence type="ECO:0000313" key="1">
    <source>
        <dbReference type="EMBL" id="CAE0689920.1"/>
    </source>
</evidence>
<gene>
    <name evidence="1" type="ORF">PCAL00307_LOCUS5355</name>
    <name evidence="2" type="ORF">PECAL_5P00420</name>
</gene>
<proteinExistence type="predicted"/>
<dbReference type="EMBL" id="HBIW01006433">
    <property type="protein sequence ID" value="CAE0689920.1"/>
    <property type="molecule type" value="Transcribed_RNA"/>
</dbReference>
<reference evidence="1" key="1">
    <citation type="submission" date="2021-01" db="EMBL/GenBank/DDBJ databases">
        <authorList>
            <person name="Corre E."/>
            <person name="Pelletier E."/>
            <person name="Niang G."/>
            <person name="Scheremetjew M."/>
            <person name="Finn R."/>
            <person name="Kale V."/>
            <person name="Holt S."/>
            <person name="Cochrane G."/>
            <person name="Meng A."/>
            <person name="Brown T."/>
            <person name="Cohen L."/>
        </authorList>
    </citation>
    <scope>NUCLEOTIDE SEQUENCE</scope>
    <source>
        <strain evidence="1">CCMP1756</strain>
    </source>
</reference>
<organism evidence="1">
    <name type="scientific">Pelagomonas calceolata</name>
    <dbReference type="NCBI Taxonomy" id="35677"/>
    <lineage>
        <taxon>Eukaryota</taxon>
        <taxon>Sar</taxon>
        <taxon>Stramenopiles</taxon>
        <taxon>Ochrophyta</taxon>
        <taxon>Pelagophyceae</taxon>
        <taxon>Pelagomonadales</taxon>
        <taxon>Pelagomonadaceae</taxon>
        <taxon>Pelagomonas</taxon>
    </lineage>
</organism>